<evidence type="ECO:0000256" key="4">
    <source>
        <dbReference type="ARBA" id="ARBA00023242"/>
    </source>
</evidence>
<dbReference type="PROSITE" id="PS51821">
    <property type="entry name" value="VELVET"/>
    <property type="match status" value="1"/>
</dbReference>
<evidence type="ECO:0000313" key="6">
    <source>
        <dbReference type="EMBL" id="CDS14412.1"/>
    </source>
</evidence>
<dbReference type="EMBL" id="LK023386">
    <property type="protein sequence ID" value="CDS14412.1"/>
    <property type="molecule type" value="Genomic_DNA"/>
</dbReference>
<dbReference type="InterPro" id="IPR038491">
    <property type="entry name" value="Velvet_dom_sf"/>
</dbReference>
<proteinExistence type="predicted"/>
<dbReference type="InterPro" id="IPR021740">
    <property type="entry name" value="Velvet"/>
</dbReference>
<protein>
    <recommendedName>
        <fullName evidence="5">Velvet domain-containing protein</fullName>
    </recommendedName>
</protein>
<dbReference type="AlphaFoldDB" id="A0A077X572"/>
<evidence type="ECO:0000259" key="5">
    <source>
        <dbReference type="PROSITE" id="PS51821"/>
    </source>
</evidence>
<evidence type="ECO:0000256" key="1">
    <source>
        <dbReference type="ARBA" id="ARBA00004123"/>
    </source>
</evidence>
<keyword evidence="4" id="KW-0539">Nucleus</keyword>
<name>A0A077X572_9FUNG</name>
<reference evidence="6" key="1">
    <citation type="journal article" date="2014" name="Genome Announc.">
        <title>De novo whole-genome sequence and genome annotation of Lichtheimia ramosa.</title>
        <authorList>
            <person name="Linde J."/>
            <person name="Schwartze V."/>
            <person name="Binder U."/>
            <person name="Lass-Florl C."/>
            <person name="Voigt K."/>
            <person name="Horn F."/>
        </authorList>
    </citation>
    <scope>NUCLEOTIDE SEQUENCE</scope>
    <source>
        <strain evidence="6">JMRC FSU:6197</strain>
    </source>
</reference>
<dbReference type="InterPro" id="IPR037525">
    <property type="entry name" value="Velvet_dom"/>
</dbReference>
<accession>A0A077X572</accession>
<dbReference type="Gene3D" id="2.60.40.3960">
    <property type="entry name" value="Velvet domain"/>
    <property type="match status" value="1"/>
</dbReference>
<dbReference type="Pfam" id="PF11754">
    <property type="entry name" value="Velvet"/>
    <property type="match status" value="1"/>
</dbReference>
<keyword evidence="3" id="KW-0804">Transcription</keyword>
<feature type="domain" description="Velvet" evidence="5">
    <location>
        <begin position="1"/>
        <end position="154"/>
    </location>
</feature>
<evidence type="ECO:0000256" key="3">
    <source>
        <dbReference type="ARBA" id="ARBA00023163"/>
    </source>
</evidence>
<organism evidence="6">
    <name type="scientific">Lichtheimia ramosa</name>
    <dbReference type="NCBI Taxonomy" id="688394"/>
    <lineage>
        <taxon>Eukaryota</taxon>
        <taxon>Fungi</taxon>
        <taxon>Fungi incertae sedis</taxon>
        <taxon>Mucoromycota</taxon>
        <taxon>Mucoromycotina</taxon>
        <taxon>Mucoromycetes</taxon>
        <taxon>Mucorales</taxon>
        <taxon>Lichtheimiaceae</taxon>
        <taxon>Lichtheimia</taxon>
    </lineage>
</organism>
<gene>
    <name evidence="6" type="ORF">LRAMOSA06581</name>
</gene>
<dbReference type="PANTHER" id="PTHR33572">
    <property type="entry name" value="SPORE DEVELOPMENT REGULATOR VOSA"/>
    <property type="match status" value="1"/>
</dbReference>
<comment type="subcellular location">
    <subcellularLocation>
        <location evidence="1">Nucleus</location>
    </subcellularLocation>
</comment>
<dbReference type="GO" id="GO:0005634">
    <property type="term" value="C:nucleus"/>
    <property type="evidence" value="ECO:0007669"/>
    <property type="project" value="UniProtKB-SubCell"/>
</dbReference>
<evidence type="ECO:0000256" key="2">
    <source>
        <dbReference type="ARBA" id="ARBA00023015"/>
    </source>
</evidence>
<dbReference type="OrthoDB" id="5599552at2759"/>
<keyword evidence="2" id="KW-0805">Transcription regulation</keyword>
<dbReference type="PANTHER" id="PTHR33572:SF18">
    <property type="entry name" value="SPORE DEVELOPMENT REGULATOR VOSA"/>
    <property type="match status" value="1"/>
</dbReference>
<sequence>MASHMCLQDYRHAIDPAPVLQLEWLNCSSTQTKQCMQSPFYFVAVNIVSTSDTTQLLPIDQYLVGTTASSLYRLRDLDEADAGFFIFTDLAVKQQGEYRLHFSLFEMVGDNVQNRHSILSDTFTAYEPKRFPGPLEPTTLSRCLYNQGIKMRIRKEYRRQNVDSKATTTKKRTFQIIDCQKQRNASSMSATKSTTLVHKRSKHEKAFLPAYATHDEAYFGKWQPTMCKKQQHGTDIPSPPTSITGATPPPDILTKSSHSTPPLMLHSSRCWGSKLPPLKAIMDDHIGLLIHDRTLPPPPLIPFAHQRSMSSHSLV</sequence>